<dbReference type="NCBIfam" id="NF005362">
    <property type="entry name" value="PRK06871.1"/>
    <property type="match status" value="1"/>
</dbReference>
<dbReference type="GO" id="GO:0003887">
    <property type="term" value="F:DNA-directed DNA polymerase activity"/>
    <property type="evidence" value="ECO:0007669"/>
    <property type="project" value="UniProtKB-KW"/>
</dbReference>
<dbReference type="InterPro" id="IPR050238">
    <property type="entry name" value="DNA_Rep/Repair_Clamp_Loader"/>
</dbReference>
<dbReference type="Pfam" id="PF21500">
    <property type="entry name" value="HolB_lid"/>
    <property type="match status" value="1"/>
</dbReference>
<organism evidence="10 11">
    <name type="scientific">Mannheimia succiniciproducens (strain KCTC 0769BP / MBEL55E)</name>
    <dbReference type="NCBI Taxonomy" id="221988"/>
    <lineage>
        <taxon>Bacteria</taxon>
        <taxon>Pseudomonadati</taxon>
        <taxon>Pseudomonadota</taxon>
        <taxon>Gammaproteobacteria</taxon>
        <taxon>Pasteurellales</taxon>
        <taxon>Pasteurellaceae</taxon>
        <taxon>Basfia</taxon>
    </lineage>
</organism>
<dbReference type="HOGENOM" id="CLU_006229_4_3_6"/>
<comment type="catalytic activity">
    <reaction evidence="7">
        <text>DNA(n) + a 2'-deoxyribonucleoside 5'-triphosphate = DNA(n+1) + diphosphate</text>
        <dbReference type="Rhea" id="RHEA:22508"/>
        <dbReference type="Rhea" id="RHEA-COMP:17339"/>
        <dbReference type="Rhea" id="RHEA-COMP:17340"/>
        <dbReference type="ChEBI" id="CHEBI:33019"/>
        <dbReference type="ChEBI" id="CHEBI:61560"/>
        <dbReference type="ChEBI" id="CHEBI:173112"/>
        <dbReference type="EC" id="2.7.7.7"/>
    </reaction>
</comment>
<dbReference type="NCBIfam" id="TIGR00678">
    <property type="entry name" value="holB"/>
    <property type="match status" value="1"/>
</dbReference>
<accession>Q65V33</accession>
<dbReference type="PANTHER" id="PTHR11669">
    <property type="entry name" value="REPLICATION FACTOR C / DNA POLYMERASE III GAMMA-TAU SUBUNIT"/>
    <property type="match status" value="1"/>
</dbReference>
<evidence type="ECO:0000259" key="9">
    <source>
        <dbReference type="Pfam" id="PF21500"/>
    </source>
</evidence>
<dbReference type="Pfam" id="PF13177">
    <property type="entry name" value="DNA_pol3_delta2"/>
    <property type="match status" value="1"/>
</dbReference>
<keyword evidence="3" id="KW-0808">Transferase</keyword>
<dbReference type="EMBL" id="AE016827">
    <property type="protein sequence ID" value="AAU37177.1"/>
    <property type="molecule type" value="Genomic_DNA"/>
</dbReference>
<dbReference type="SUPFAM" id="SSF52540">
    <property type="entry name" value="P-loop containing nucleoside triphosphate hydrolases"/>
    <property type="match status" value="1"/>
</dbReference>
<keyword evidence="11" id="KW-1185">Reference proteome</keyword>
<dbReference type="AlphaFoldDB" id="Q65V33"/>
<dbReference type="PANTHER" id="PTHR11669:SF8">
    <property type="entry name" value="DNA POLYMERASE III SUBUNIT DELTA"/>
    <property type="match status" value="1"/>
</dbReference>
<evidence type="ECO:0000256" key="6">
    <source>
        <dbReference type="ARBA" id="ARBA00022932"/>
    </source>
</evidence>
<protein>
    <recommendedName>
        <fullName evidence="2">DNA polymerase III subunit delta'</fullName>
        <ecNumber evidence="1">2.7.7.7</ecNumber>
    </recommendedName>
</protein>
<feature type="domain" description="DNA polymerase III subunit delta' AAA+ ATPase lid" evidence="9">
    <location>
        <begin position="174"/>
        <end position="212"/>
    </location>
</feature>
<dbReference type="GO" id="GO:0008408">
    <property type="term" value="F:3'-5' exonuclease activity"/>
    <property type="evidence" value="ECO:0007669"/>
    <property type="project" value="InterPro"/>
</dbReference>
<sequence>MGKFNFVMTAIIYPWLQSYYERITAAFQQGYGHHALLFRAEQGIGADQLIHAVANWLMCQHSSPRPCGECHSCRLFAAGNHPDVYQLAPVENKDIGVDQVREINEKVSQRAQQNGNKAVYVQSAERLTESAANALLKTLEEPRPNTYFLLNADLSSPLMTTIYSRCQVWLINTPSEQQALNWLQLHNYSEISEIQTALRISYGRPLLALHCLEQGWLEKRREFFRAFWLFYTRRSPLELLPLFDKELILQQVDWLLAFLSDALKDKLNITSGWICRDLIRGIQQFNERQTVAGLLTATKIMQKVRSDLVQINAVNQELILLDGLTRLITEVFEH</sequence>
<dbReference type="InterPro" id="IPR004622">
    <property type="entry name" value="DNA_pol_HolB"/>
</dbReference>
<dbReference type="InterPro" id="IPR015199">
    <property type="entry name" value="DNA_pol_III_delta_C"/>
</dbReference>
<dbReference type="KEGG" id="msu:MS0570"/>
<dbReference type="Gene3D" id="3.40.50.300">
    <property type="entry name" value="P-loop containing nucleotide triphosphate hydrolases"/>
    <property type="match status" value="1"/>
</dbReference>
<dbReference type="Pfam" id="PF09115">
    <property type="entry name" value="DNApol3-delta_C"/>
    <property type="match status" value="1"/>
</dbReference>
<dbReference type="GO" id="GO:0009360">
    <property type="term" value="C:DNA polymerase III complex"/>
    <property type="evidence" value="ECO:0007669"/>
    <property type="project" value="InterPro"/>
</dbReference>
<evidence type="ECO:0000256" key="1">
    <source>
        <dbReference type="ARBA" id="ARBA00012417"/>
    </source>
</evidence>
<dbReference type="STRING" id="221988.MS0570"/>
<evidence type="ECO:0000259" key="8">
    <source>
        <dbReference type="Pfam" id="PF09115"/>
    </source>
</evidence>
<evidence type="ECO:0000256" key="7">
    <source>
        <dbReference type="ARBA" id="ARBA00049244"/>
    </source>
</evidence>
<evidence type="ECO:0000256" key="4">
    <source>
        <dbReference type="ARBA" id="ARBA00022695"/>
    </source>
</evidence>
<evidence type="ECO:0000256" key="2">
    <source>
        <dbReference type="ARBA" id="ARBA00014363"/>
    </source>
</evidence>
<dbReference type="SUPFAM" id="SSF48019">
    <property type="entry name" value="post-AAA+ oligomerization domain-like"/>
    <property type="match status" value="1"/>
</dbReference>
<keyword evidence="6" id="KW-0239">DNA-directed DNA polymerase</keyword>
<evidence type="ECO:0000313" key="11">
    <source>
        <dbReference type="Proteomes" id="UP000000607"/>
    </source>
</evidence>
<keyword evidence="5" id="KW-0235">DNA replication</keyword>
<dbReference type="GO" id="GO:0003677">
    <property type="term" value="F:DNA binding"/>
    <property type="evidence" value="ECO:0007669"/>
    <property type="project" value="InterPro"/>
</dbReference>
<keyword evidence="4" id="KW-0548">Nucleotidyltransferase</keyword>
<dbReference type="eggNOG" id="COG0470">
    <property type="taxonomic scope" value="Bacteria"/>
</dbReference>
<evidence type="ECO:0000256" key="5">
    <source>
        <dbReference type="ARBA" id="ARBA00022705"/>
    </source>
</evidence>
<dbReference type="EC" id="2.7.7.7" evidence="1"/>
<dbReference type="Proteomes" id="UP000000607">
    <property type="component" value="Chromosome"/>
</dbReference>
<evidence type="ECO:0000256" key="3">
    <source>
        <dbReference type="ARBA" id="ARBA00022679"/>
    </source>
</evidence>
<dbReference type="GO" id="GO:0006261">
    <property type="term" value="P:DNA-templated DNA replication"/>
    <property type="evidence" value="ECO:0007669"/>
    <property type="project" value="TreeGrafter"/>
</dbReference>
<dbReference type="InterPro" id="IPR027417">
    <property type="entry name" value="P-loop_NTPase"/>
</dbReference>
<reference evidence="10 11" key="1">
    <citation type="journal article" date="2004" name="Nat. Biotechnol.">
        <title>The genome sequence of the capnophilic rumen bacterium Mannheimia succiniciproducens.</title>
        <authorList>
            <person name="Hong S.H."/>
            <person name="Kim J.S."/>
            <person name="Lee S.Y."/>
            <person name="In Y.H."/>
            <person name="Choi S.S."/>
            <person name="Rih J.-K."/>
            <person name="Kim C.H."/>
            <person name="Jeong H."/>
            <person name="Hur C.G."/>
            <person name="Kim J.J."/>
        </authorList>
    </citation>
    <scope>NUCLEOTIDE SEQUENCE [LARGE SCALE GENOMIC DNA]</scope>
    <source>
        <strain evidence="11">KCTC 0769BP / MBEL55E</strain>
    </source>
</reference>
<dbReference type="Gene3D" id="1.20.272.10">
    <property type="match status" value="1"/>
</dbReference>
<dbReference type="InterPro" id="IPR008921">
    <property type="entry name" value="DNA_pol3_clamp-load_cplx_C"/>
</dbReference>
<proteinExistence type="predicted"/>
<feature type="domain" description="DNA polymerase III delta subunit C-terminal" evidence="8">
    <location>
        <begin position="215"/>
        <end position="327"/>
    </location>
</feature>
<evidence type="ECO:0000313" key="10">
    <source>
        <dbReference type="EMBL" id="AAU37177.1"/>
    </source>
</evidence>
<gene>
    <name evidence="10" type="primary">holB</name>
    <name evidence="10" type="ordered locus">MS0570</name>
</gene>
<dbReference type="InterPro" id="IPR048731">
    <property type="entry name" value="HolB_lid-gammaproteobact"/>
</dbReference>
<name>Q65V33_MANSM</name>